<keyword evidence="1" id="KW-0732">Signal</keyword>
<name>A0A8J6U232_9FLAO</name>
<feature type="signal peptide" evidence="1">
    <location>
        <begin position="1"/>
        <end position="27"/>
    </location>
</feature>
<evidence type="ECO:0000256" key="1">
    <source>
        <dbReference type="SAM" id="SignalP"/>
    </source>
</evidence>
<protein>
    <recommendedName>
        <fullName evidence="2">T9SS-like galactose binding domain-containing protein</fullName>
    </recommendedName>
</protein>
<dbReference type="EMBL" id="JACVEL010000003">
    <property type="protein sequence ID" value="MBC9812025.1"/>
    <property type="molecule type" value="Genomic_DNA"/>
</dbReference>
<gene>
    <name evidence="3" type="ORF">H9Y05_05985</name>
</gene>
<feature type="chain" id="PRO_5035319772" description="T9SS-like galactose binding domain-containing protein" evidence="1">
    <location>
        <begin position="28"/>
        <end position="739"/>
    </location>
</feature>
<comment type="caution">
    <text evidence="3">The sequence shown here is derived from an EMBL/GenBank/DDBJ whole genome shotgun (WGS) entry which is preliminary data.</text>
</comment>
<dbReference type="AlphaFoldDB" id="A0A8J6U232"/>
<organism evidence="3 4">
    <name type="scientific">Taishania pollutisoli</name>
    <dbReference type="NCBI Taxonomy" id="2766479"/>
    <lineage>
        <taxon>Bacteria</taxon>
        <taxon>Pseudomonadati</taxon>
        <taxon>Bacteroidota</taxon>
        <taxon>Flavobacteriia</taxon>
        <taxon>Flavobacteriales</taxon>
        <taxon>Crocinitomicaceae</taxon>
        <taxon>Taishania</taxon>
    </lineage>
</organism>
<evidence type="ECO:0000313" key="3">
    <source>
        <dbReference type="EMBL" id="MBC9812025.1"/>
    </source>
</evidence>
<dbReference type="Proteomes" id="UP000652681">
    <property type="component" value="Unassembled WGS sequence"/>
</dbReference>
<sequence length="739" mass="78185">MKQGTKFKKTRLLFCSLVCLVQTTVIAQPANDACANATTLACGTTNLAGTTVSAAQSPADPAGCASRRGVWYRFTGDGQQTTISSTASGWDHEMVIYSGACGSLTNIVCRDNNGSGGTETYTFTTVNGTNYLIYIAYMNTNGNASDTGPFTISRTCLAITVPPNDACADAVSLPCGTSNLSGTTNFAVQGPVDPAGCASRYGVWYRFTGDGQQTTISVTPTGWDPELVVYSGSCGSLTNIVCRDGGSSGAVESYTFVTVNGTTYYVYVGHYSTSGASTDTGPFTISRTCVPVIPPANDACADATSLPCGTSNLSGTTNFAVQGPVDPAGCASRYGVWYQFTGDGQQTTITVPATGWDHELIIYSGSCGALTNVICKDDDGTGGTETYTFITVSGTSYYVYVTYYSTSGTSTNTGPFTISRSCMQAPDIAQPGGQVCDDAEPFCTDASILFPNITGVTSAQTGPNYGCVTSTYNPVWYYMEIQTSGNLQLTISQEDVNGTGIDVDFTMWGPFTSPTAACNSIEAGTAPIQSGYSASATETVGLGVQGGSYLSNTGCIGVTTPPAAAAGNTYVVMITNYDGDPGYISFSQTGGSAATNCNIVVLGDILQFTGENKNEENKLYWEVDHEMNVSHYVLNRSTNGTDWTTVKTIPSEGVFESDKKYEVTDKNYRYVQNYYQVISVDYDGNEEKSQIIYINNAEDGSGKTLLKIVNNMGQTVNESYKGLKIYIYSDGTTLKKMSY</sequence>
<dbReference type="Pfam" id="PF23759">
    <property type="entry name" value="GBD_T9SS_assoc"/>
    <property type="match status" value="1"/>
</dbReference>
<accession>A0A8J6U232</accession>
<feature type="domain" description="T9SS-like galactose binding" evidence="2">
    <location>
        <begin position="30"/>
        <end position="139"/>
    </location>
</feature>
<dbReference type="InterPro" id="IPR056600">
    <property type="entry name" value="GBD_T9SS_assoc"/>
</dbReference>
<proteinExistence type="predicted"/>
<evidence type="ECO:0000313" key="4">
    <source>
        <dbReference type="Proteomes" id="UP000652681"/>
    </source>
</evidence>
<dbReference type="RefSeq" id="WP_216713762.1">
    <property type="nucleotide sequence ID" value="NZ_JACVEL010000003.1"/>
</dbReference>
<evidence type="ECO:0000259" key="2">
    <source>
        <dbReference type="Pfam" id="PF23759"/>
    </source>
</evidence>
<reference evidence="3" key="1">
    <citation type="submission" date="2020-09" db="EMBL/GenBank/DDBJ databases">
        <title>Taishania pollutisoli gen. nov., sp. nov., Isolated from Tetrabromobisphenol A-Contaminated Soil.</title>
        <authorList>
            <person name="Chen Q."/>
        </authorList>
    </citation>
    <scope>NUCLEOTIDE SEQUENCE</scope>
    <source>
        <strain evidence="3">CZZ-1</strain>
    </source>
</reference>
<keyword evidence="4" id="KW-1185">Reference proteome</keyword>